<dbReference type="Proteomes" id="UP000706172">
    <property type="component" value="Unassembled WGS sequence"/>
</dbReference>
<accession>A0A931CW13</accession>
<dbReference type="Gene3D" id="1.20.1260.10">
    <property type="match status" value="1"/>
</dbReference>
<dbReference type="SUPFAM" id="SSF47240">
    <property type="entry name" value="Ferritin-like"/>
    <property type="match status" value="1"/>
</dbReference>
<evidence type="ECO:0000313" key="2">
    <source>
        <dbReference type="EMBL" id="MBG0778446.1"/>
    </source>
</evidence>
<dbReference type="InterPro" id="IPR009078">
    <property type="entry name" value="Ferritin-like_SF"/>
</dbReference>
<gene>
    <name evidence="2" type="ORF">H0S81_00745</name>
</gene>
<sequence>MAYDFNVNEVFEMAIQIEANGANFYRKAAELQKEPDNKAFLEKLARMEDKHKVIFESMQKEVSEGEKQETVFDPADELSMYLKAMA</sequence>
<dbReference type="GO" id="GO:0046872">
    <property type="term" value="F:metal ion binding"/>
    <property type="evidence" value="ECO:0007669"/>
    <property type="project" value="InterPro"/>
</dbReference>
<reference evidence="2" key="1">
    <citation type="submission" date="2020-07" db="EMBL/GenBank/DDBJ databases">
        <title>Severe corrosion of carbon steel in oil field produced water can be linked to methanogenic archaea containing a special type of NiFe hydrogenase.</title>
        <authorList>
            <person name="Lahme S."/>
            <person name="Mand J."/>
            <person name="Longwell J."/>
            <person name="Smith R."/>
            <person name="Enning D."/>
        </authorList>
    </citation>
    <scope>NUCLEOTIDE SEQUENCE</scope>
    <source>
        <strain evidence="2">MIC098Bin6</strain>
    </source>
</reference>
<comment type="caution">
    <text evidence="2">The sequence shown here is derived from an EMBL/GenBank/DDBJ whole genome shotgun (WGS) entry which is preliminary data.</text>
</comment>
<dbReference type="InterPro" id="IPR003251">
    <property type="entry name" value="Rr_diiron-bd_dom"/>
</dbReference>
<evidence type="ECO:0000259" key="1">
    <source>
        <dbReference type="Pfam" id="PF02915"/>
    </source>
</evidence>
<name>A0A931CW13_9BACT</name>
<dbReference type="EMBL" id="JACCQK010000025">
    <property type="protein sequence ID" value="MBG0778446.1"/>
    <property type="molecule type" value="Genomic_DNA"/>
</dbReference>
<feature type="domain" description="Rubrerythrin diiron-binding" evidence="1">
    <location>
        <begin position="9"/>
        <end position="67"/>
    </location>
</feature>
<dbReference type="InterPro" id="IPR012347">
    <property type="entry name" value="Ferritin-like"/>
</dbReference>
<organism evidence="2 3">
    <name type="scientific">Desulfotignum balticum</name>
    <dbReference type="NCBI Taxonomy" id="115781"/>
    <lineage>
        <taxon>Bacteria</taxon>
        <taxon>Pseudomonadati</taxon>
        <taxon>Thermodesulfobacteriota</taxon>
        <taxon>Desulfobacteria</taxon>
        <taxon>Desulfobacterales</taxon>
        <taxon>Desulfobacteraceae</taxon>
        <taxon>Desulfotignum</taxon>
    </lineage>
</organism>
<feature type="non-terminal residue" evidence="2">
    <location>
        <position position="86"/>
    </location>
</feature>
<evidence type="ECO:0000313" key="3">
    <source>
        <dbReference type="Proteomes" id="UP000706172"/>
    </source>
</evidence>
<dbReference type="Pfam" id="PF02915">
    <property type="entry name" value="Rubrerythrin"/>
    <property type="match status" value="1"/>
</dbReference>
<dbReference type="GO" id="GO:0016491">
    <property type="term" value="F:oxidoreductase activity"/>
    <property type="evidence" value="ECO:0007669"/>
    <property type="project" value="InterPro"/>
</dbReference>
<dbReference type="AlphaFoldDB" id="A0A931CW13"/>
<protein>
    <submittedName>
        <fullName evidence="2">Rubrerythrin</fullName>
    </submittedName>
</protein>
<proteinExistence type="predicted"/>